<dbReference type="InterPro" id="IPR011250">
    <property type="entry name" value="OMP/PagP_B-barrel"/>
</dbReference>
<reference evidence="1 2" key="1">
    <citation type="submission" date="2020-03" db="EMBL/GenBank/DDBJ databases">
        <title>Cyclobacterium plantarum sp. nov., a marine bacterium isolated from a coastal-marine wetland.</title>
        <authorList>
            <person name="Sanchez-Porro C."/>
            <person name="Ventosa A."/>
            <person name="Amoozegar M."/>
        </authorList>
    </citation>
    <scope>NUCLEOTIDE SEQUENCE [LARGE SCALE GENOMIC DNA]</scope>
    <source>
        <strain evidence="1 2">GBPx2</strain>
    </source>
</reference>
<gene>
    <name evidence="1" type="ORF">G9Q97_02970</name>
</gene>
<dbReference type="Proteomes" id="UP000649799">
    <property type="component" value="Unassembled WGS sequence"/>
</dbReference>
<sequence>MKKSILILLLSGLIQWVHAQEIRVNLYGGYVFKDRVDSYFSRSSYYDGQIQDGGRLGGGIEYLIPDRGGLEIQYLRQNTNAPTVYLDDILSGGQVRQTDFDLRLNWLMLNGTRYFPISEHLEPFAGIGLGMGIFSLTNPDTKNERSTTKLAYSARGGINLWLIENLAFRAQASLFSAVQSMGGGFYFGTGGSGVGLNSYSSMFQFGFDGGLVFRIPQN</sequence>
<keyword evidence="2" id="KW-1185">Reference proteome</keyword>
<accession>A0ABX0H5P7</accession>
<evidence type="ECO:0000313" key="1">
    <source>
        <dbReference type="EMBL" id="NHE55772.1"/>
    </source>
</evidence>
<dbReference type="EMBL" id="JAANYN010000001">
    <property type="protein sequence ID" value="NHE55772.1"/>
    <property type="molecule type" value="Genomic_DNA"/>
</dbReference>
<dbReference type="RefSeq" id="WP_166142961.1">
    <property type="nucleotide sequence ID" value="NZ_JAANYN010000001.1"/>
</dbReference>
<comment type="caution">
    <text evidence="1">The sequence shown here is derived from an EMBL/GenBank/DDBJ whole genome shotgun (WGS) entry which is preliminary data.</text>
</comment>
<evidence type="ECO:0000313" key="2">
    <source>
        <dbReference type="Proteomes" id="UP000649799"/>
    </source>
</evidence>
<proteinExistence type="predicted"/>
<name>A0ABX0H5P7_9BACT</name>
<organism evidence="1 2">
    <name type="scientific">Cyclobacterium plantarum</name>
    <dbReference type="NCBI Taxonomy" id="2716263"/>
    <lineage>
        <taxon>Bacteria</taxon>
        <taxon>Pseudomonadati</taxon>
        <taxon>Bacteroidota</taxon>
        <taxon>Cytophagia</taxon>
        <taxon>Cytophagales</taxon>
        <taxon>Cyclobacteriaceae</taxon>
        <taxon>Cyclobacterium</taxon>
    </lineage>
</organism>
<protein>
    <submittedName>
        <fullName evidence="1">Porin family protein</fullName>
    </submittedName>
</protein>
<dbReference type="Gene3D" id="2.40.160.20">
    <property type="match status" value="1"/>
</dbReference>
<dbReference type="SUPFAM" id="SSF56925">
    <property type="entry name" value="OMPA-like"/>
    <property type="match status" value="1"/>
</dbReference>